<feature type="compositionally biased region" description="Polar residues" evidence="1">
    <location>
        <begin position="84"/>
        <end position="96"/>
    </location>
</feature>
<dbReference type="AlphaFoldDB" id="A0A8S0PR20"/>
<evidence type="ECO:0000313" key="3">
    <source>
        <dbReference type="Proteomes" id="UP000594638"/>
    </source>
</evidence>
<gene>
    <name evidence="2" type="ORF">OLEA9_A028823</name>
</gene>
<feature type="region of interest" description="Disordered" evidence="1">
    <location>
        <begin position="34"/>
        <end position="67"/>
    </location>
</feature>
<keyword evidence="3" id="KW-1185">Reference proteome</keyword>
<dbReference type="EMBL" id="CACTIH010000185">
    <property type="protein sequence ID" value="CAA2956372.1"/>
    <property type="molecule type" value="Genomic_DNA"/>
</dbReference>
<accession>A0A8S0PR20</accession>
<organism evidence="2 3">
    <name type="scientific">Olea europaea subsp. europaea</name>
    <dbReference type="NCBI Taxonomy" id="158383"/>
    <lineage>
        <taxon>Eukaryota</taxon>
        <taxon>Viridiplantae</taxon>
        <taxon>Streptophyta</taxon>
        <taxon>Embryophyta</taxon>
        <taxon>Tracheophyta</taxon>
        <taxon>Spermatophyta</taxon>
        <taxon>Magnoliopsida</taxon>
        <taxon>eudicotyledons</taxon>
        <taxon>Gunneridae</taxon>
        <taxon>Pentapetalae</taxon>
        <taxon>asterids</taxon>
        <taxon>lamiids</taxon>
        <taxon>Lamiales</taxon>
        <taxon>Oleaceae</taxon>
        <taxon>Oleeae</taxon>
        <taxon>Olea</taxon>
    </lineage>
</organism>
<comment type="caution">
    <text evidence="2">The sequence shown here is derived from an EMBL/GenBank/DDBJ whole genome shotgun (WGS) entry which is preliminary data.</text>
</comment>
<protein>
    <submittedName>
        <fullName evidence="2">Uncharacterized protein</fullName>
    </submittedName>
</protein>
<dbReference type="Proteomes" id="UP000594638">
    <property type="component" value="Unassembled WGS sequence"/>
</dbReference>
<evidence type="ECO:0000256" key="1">
    <source>
        <dbReference type="SAM" id="MobiDB-lite"/>
    </source>
</evidence>
<name>A0A8S0PR20_OLEEU</name>
<proteinExistence type="predicted"/>
<dbReference type="Gramene" id="OE9A028823T1">
    <property type="protein sequence ID" value="OE9A028823C1"/>
    <property type="gene ID" value="OE9A028823"/>
</dbReference>
<reference evidence="2 3" key="1">
    <citation type="submission" date="2019-12" db="EMBL/GenBank/DDBJ databases">
        <authorList>
            <person name="Alioto T."/>
            <person name="Alioto T."/>
            <person name="Gomez Garrido J."/>
        </authorList>
    </citation>
    <scope>NUCLEOTIDE SEQUENCE [LARGE SCALE GENOMIC DNA]</scope>
</reference>
<feature type="region of interest" description="Disordered" evidence="1">
    <location>
        <begin position="84"/>
        <end position="103"/>
    </location>
</feature>
<evidence type="ECO:0000313" key="2">
    <source>
        <dbReference type="EMBL" id="CAA2956372.1"/>
    </source>
</evidence>
<sequence length="103" mass="11717">MNSSKTSADQESRFCNIDGTSQNTSKSFIAFIRQQQNQRQADRRNRIQTPRIDRHKRINDSTLSGKNNLGAFHAQKFTVPPIFQASTSNEESTNIVHSKCSME</sequence>
<feature type="region of interest" description="Disordered" evidence="1">
    <location>
        <begin position="1"/>
        <end position="21"/>
    </location>
</feature>